<comment type="similarity">
    <text evidence="1">Belongs to the LysR transcriptional regulatory family.</text>
</comment>
<protein>
    <submittedName>
        <fullName evidence="6">LysR family transcriptional regulator</fullName>
    </submittedName>
</protein>
<evidence type="ECO:0000256" key="4">
    <source>
        <dbReference type="ARBA" id="ARBA00023163"/>
    </source>
</evidence>
<dbReference type="PROSITE" id="PS50931">
    <property type="entry name" value="HTH_LYSR"/>
    <property type="match status" value="1"/>
</dbReference>
<dbReference type="PANTHER" id="PTHR30537">
    <property type="entry name" value="HTH-TYPE TRANSCRIPTIONAL REGULATOR"/>
    <property type="match status" value="1"/>
</dbReference>
<dbReference type="SUPFAM" id="SSF53850">
    <property type="entry name" value="Periplasmic binding protein-like II"/>
    <property type="match status" value="1"/>
</dbReference>
<organism evidence="6 7">
    <name type="scientific">Oceanisphaera arctica</name>
    <dbReference type="NCBI Taxonomy" id="641510"/>
    <lineage>
        <taxon>Bacteria</taxon>
        <taxon>Pseudomonadati</taxon>
        <taxon>Pseudomonadota</taxon>
        <taxon>Gammaproteobacteria</taxon>
        <taxon>Aeromonadales</taxon>
        <taxon>Aeromonadaceae</taxon>
        <taxon>Oceanisphaera</taxon>
    </lineage>
</organism>
<dbReference type="InterPro" id="IPR036388">
    <property type="entry name" value="WH-like_DNA-bd_sf"/>
</dbReference>
<dbReference type="PRINTS" id="PR00039">
    <property type="entry name" value="HTHLYSR"/>
</dbReference>
<dbReference type="InterPro" id="IPR058163">
    <property type="entry name" value="LysR-type_TF_proteobact-type"/>
</dbReference>
<dbReference type="RefSeq" id="WP_104485622.1">
    <property type="nucleotide sequence ID" value="NZ_BMYB01000009.1"/>
</dbReference>
<name>A0A2P5TPI7_9GAMM</name>
<evidence type="ECO:0000313" key="7">
    <source>
        <dbReference type="Proteomes" id="UP000242231"/>
    </source>
</evidence>
<dbReference type="InterPro" id="IPR000847">
    <property type="entry name" value="LysR_HTH_N"/>
</dbReference>
<feature type="domain" description="HTH lysR-type" evidence="5">
    <location>
        <begin position="9"/>
        <end position="66"/>
    </location>
</feature>
<dbReference type="Gene3D" id="3.40.190.10">
    <property type="entry name" value="Periplasmic binding protein-like II"/>
    <property type="match status" value="2"/>
</dbReference>
<keyword evidence="7" id="KW-1185">Reference proteome</keyword>
<evidence type="ECO:0000256" key="3">
    <source>
        <dbReference type="ARBA" id="ARBA00023125"/>
    </source>
</evidence>
<dbReference type="Pfam" id="PF00126">
    <property type="entry name" value="HTH_1"/>
    <property type="match status" value="1"/>
</dbReference>
<dbReference type="GO" id="GO:0003700">
    <property type="term" value="F:DNA-binding transcription factor activity"/>
    <property type="evidence" value="ECO:0007669"/>
    <property type="project" value="InterPro"/>
</dbReference>
<dbReference type="InterPro" id="IPR036390">
    <property type="entry name" value="WH_DNA-bd_sf"/>
</dbReference>
<dbReference type="Gene3D" id="1.10.10.10">
    <property type="entry name" value="Winged helix-like DNA-binding domain superfamily/Winged helix DNA-binding domain"/>
    <property type="match status" value="1"/>
</dbReference>
<dbReference type="GO" id="GO:0006351">
    <property type="term" value="P:DNA-templated transcription"/>
    <property type="evidence" value="ECO:0007669"/>
    <property type="project" value="TreeGrafter"/>
</dbReference>
<dbReference type="AlphaFoldDB" id="A0A2P5TPI7"/>
<dbReference type="Proteomes" id="UP000242231">
    <property type="component" value="Unassembled WGS sequence"/>
</dbReference>
<evidence type="ECO:0000256" key="1">
    <source>
        <dbReference type="ARBA" id="ARBA00009437"/>
    </source>
</evidence>
<dbReference type="PANTHER" id="PTHR30537:SF74">
    <property type="entry name" value="HTH-TYPE TRANSCRIPTIONAL REGULATOR TRPI"/>
    <property type="match status" value="1"/>
</dbReference>
<evidence type="ECO:0000256" key="2">
    <source>
        <dbReference type="ARBA" id="ARBA00023015"/>
    </source>
</evidence>
<evidence type="ECO:0000259" key="5">
    <source>
        <dbReference type="PROSITE" id="PS50931"/>
    </source>
</evidence>
<reference evidence="7" key="1">
    <citation type="submission" date="2016-11" db="EMBL/GenBank/DDBJ databases">
        <authorList>
            <person name="Sisinthy S."/>
            <person name="Ara S."/>
            <person name="Gundlapally S.R."/>
        </authorList>
    </citation>
    <scope>NUCLEOTIDE SEQUENCE [LARGE SCALE GENOMIC DNA]</scope>
    <source>
        <strain evidence="7">V1-41</strain>
    </source>
</reference>
<dbReference type="EMBL" id="MPZM01000006">
    <property type="protein sequence ID" value="PPL17590.1"/>
    <property type="molecule type" value="Genomic_DNA"/>
</dbReference>
<sequence>MFQRIKPLPPLNCLQAFEAAARSQSFTQAATELSLTQSAISRQIKRLEECLGRPLFHRDAQGVLLTPAGERYFQLVQRLLRELASGTAALTRRQGSLQLTLASSPTVASMWLTRKLPELQRLHPQIEIRILTMADPRQLDLSEYDLALYYLVPGEKEPPGVQITRIMEQEEVIAVCNAGYLQQAGPVTSPQQMLREHTLLELEDYFHDWLTWEDWFDALEEPYQSPTRTLKTNSYQLLMQAALAGQGIALGWARLLQPYLQEGTLVQALPRSMPSKGYLCLLEPSHRHASVATRLFTQWLLPKATSPTC</sequence>
<dbReference type="SUPFAM" id="SSF46785">
    <property type="entry name" value="Winged helix' DNA-binding domain"/>
    <property type="match status" value="1"/>
</dbReference>
<dbReference type="FunFam" id="1.10.10.10:FF:000038">
    <property type="entry name" value="Glycine cleavage system transcriptional activator"/>
    <property type="match status" value="1"/>
</dbReference>
<accession>A0A2P5TPI7</accession>
<dbReference type="Pfam" id="PF03466">
    <property type="entry name" value="LysR_substrate"/>
    <property type="match status" value="1"/>
</dbReference>
<keyword evidence="2" id="KW-0805">Transcription regulation</keyword>
<proteinExistence type="inferred from homology"/>
<evidence type="ECO:0000313" key="6">
    <source>
        <dbReference type="EMBL" id="PPL17590.1"/>
    </source>
</evidence>
<keyword evidence="3" id="KW-0238">DNA-binding</keyword>
<dbReference type="InterPro" id="IPR005119">
    <property type="entry name" value="LysR_subst-bd"/>
</dbReference>
<gene>
    <name evidence="6" type="ORF">UN63_04700</name>
</gene>
<comment type="caution">
    <text evidence="6">The sequence shown here is derived from an EMBL/GenBank/DDBJ whole genome shotgun (WGS) entry which is preliminary data.</text>
</comment>
<dbReference type="GO" id="GO:0043565">
    <property type="term" value="F:sequence-specific DNA binding"/>
    <property type="evidence" value="ECO:0007669"/>
    <property type="project" value="TreeGrafter"/>
</dbReference>
<dbReference type="OrthoDB" id="6787458at2"/>
<keyword evidence="4" id="KW-0804">Transcription</keyword>